<dbReference type="Proteomes" id="UP000095281">
    <property type="component" value="Unplaced"/>
</dbReference>
<accession>A0A1I8B0H4</accession>
<organism evidence="1 2">
    <name type="scientific">Meloidogyne hapla</name>
    <name type="common">Root-knot nematode worm</name>
    <dbReference type="NCBI Taxonomy" id="6305"/>
    <lineage>
        <taxon>Eukaryota</taxon>
        <taxon>Metazoa</taxon>
        <taxon>Ecdysozoa</taxon>
        <taxon>Nematoda</taxon>
        <taxon>Chromadorea</taxon>
        <taxon>Rhabditida</taxon>
        <taxon>Tylenchina</taxon>
        <taxon>Tylenchomorpha</taxon>
        <taxon>Tylenchoidea</taxon>
        <taxon>Meloidogynidae</taxon>
        <taxon>Meloidogyninae</taxon>
        <taxon>Meloidogyne</taxon>
    </lineage>
</organism>
<dbReference type="WBParaSite" id="MhA1_Contig1146.frz3.gene4">
    <property type="protein sequence ID" value="MhA1_Contig1146.frz3.gene4"/>
    <property type="gene ID" value="MhA1_Contig1146.frz3.gene4"/>
</dbReference>
<name>A0A1I8B0H4_MELHA</name>
<dbReference type="AlphaFoldDB" id="A0A1I8B0H4"/>
<evidence type="ECO:0000313" key="1">
    <source>
        <dbReference type="Proteomes" id="UP000095281"/>
    </source>
</evidence>
<reference evidence="2" key="1">
    <citation type="submission" date="2016-11" db="UniProtKB">
        <authorList>
            <consortium name="WormBaseParasite"/>
        </authorList>
    </citation>
    <scope>IDENTIFICATION</scope>
</reference>
<evidence type="ECO:0000313" key="2">
    <source>
        <dbReference type="WBParaSite" id="MhA1_Contig1146.frz3.gene4"/>
    </source>
</evidence>
<sequence>MKMLLSLTLFPFDNFDSNTKGGCDFLTSWNQKFLLKTLQKEPKWFTEWSKNSKIPISILDFARKFIEPYAEKHFFFDENKKKQLIYHPYSYLDIIWGENKFKGAFVDYFNKINKHKMEKEIEEVNRGNLKTLLPEYSFSFIIQEITDDKTLKEPFIFTIQNGLFSKGTPKLDLKFDLKGSYHGVDIKESIENILKNGINGKVLRERNFKEIFKNGIKFDKKEEYEEFIGMVKTDSEVIKNCKK</sequence>
<proteinExistence type="predicted"/>
<protein>
    <submittedName>
        <fullName evidence="2">SERPIN domain-containing protein</fullName>
    </submittedName>
</protein>
<keyword evidence="1" id="KW-1185">Reference proteome</keyword>